<sequence>MHSLLPSHTNKRAHTTNDKKTKESNDGPGRPPCGPLHDCDDDYRSRFECDFSLEPVPRSDLNLEPCSIWGEGELQDTGRSIDRLTK</sequence>
<name>E5A840_LEPMJ</name>
<accession>E5A840</accession>
<proteinExistence type="predicted"/>
<dbReference type="EMBL" id="FP929137">
    <property type="protein sequence ID" value="CBX99785.1"/>
    <property type="molecule type" value="Genomic_DNA"/>
</dbReference>
<gene>
    <name evidence="2" type="ORF">LEMA_uP073740.1</name>
</gene>
<dbReference type="InParanoid" id="E5A840"/>
<organism evidence="3">
    <name type="scientific">Leptosphaeria maculans (strain JN3 / isolate v23.1.3 / race Av1-4-5-6-7-8)</name>
    <name type="common">Blackleg fungus</name>
    <name type="synonym">Phoma lingam</name>
    <dbReference type="NCBI Taxonomy" id="985895"/>
    <lineage>
        <taxon>Eukaryota</taxon>
        <taxon>Fungi</taxon>
        <taxon>Dikarya</taxon>
        <taxon>Ascomycota</taxon>
        <taxon>Pezizomycotina</taxon>
        <taxon>Dothideomycetes</taxon>
        <taxon>Pleosporomycetidae</taxon>
        <taxon>Pleosporales</taxon>
        <taxon>Pleosporineae</taxon>
        <taxon>Leptosphaeriaceae</taxon>
        <taxon>Plenodomus</taxon>
        <taxon>Plenodomus lingam/Leptosphaeria maculans species complex</taxon>
    </lineage>
</organism>
<evidence type="ECO:0000313" key="3">
    <source>
        <dbReference type="Proteomes" id="UP000002668"/>
    </source>
</evidence>
<dbReference type="HOGENOM" id="CLU_2498269_0_0_1"/>
<evidence type="ECO:0000256" key="1">
    <source>
        <dbReference type="SAM" id="MobiDB-lite"/>
    </source>
</evidence>
<feature type="region of interest" description="Disordered" evidence="1">
    <location>
        <begin position="1"/>
        <end position="37"/>
    </location>
</feature>
<feature type="compositionally biased region" description="Basic and acidic residues" evidence="1">
    <location>
        <begin position="15"/>
        <end position="25"/>
    </location>
</feature>
<keyword evidence="3" id="KW-1185">Reference proteome</keyword>
<protein>
    <submittedName>
        <fullName evidence="2">Predicted protein</fullName>
    </submittedName>
</protein>
<evidence type="ECO:0000313" key="2">
    <source>
        <dbReference type="EMBL" id="CBX99785.1"/>
    </source>
</evidence>
<dbReference type="Proteomes" id="UP000002668">
    <property type="component" value="Genome"/>
</dbReference>
<reference evidence="3" key="1">
    <citation type="journal article" date="2011" name="Nat. Commun.">
        <title>Effector diversification within compartments of the Leptosphaeria maculans genome affected by Repeat-Induced Point mutations.</title>
        <authorList>
            <person name="Rouxel T."/>
            <person name="Grandaubert J."/>
            <person name="Hane J.K."/>
            <person name="Hoede C."/>
            <person name="van de Wouw A.P."/>
            <person name="Couloux A."/>
            <person name="Dominguez V."/>
            <person name="Anthouard V."/>
            <person name="Bally P."/>
            <person name="Bourras S."/>
            <person name="Cozijnsen A.J."/>
            <person name="Ciuffetti L.M."/>
            <person name="Degrave A."/>
            <person name="Dilmaghani A."/>
            <person name="Duret L."/>
            <person name="Fudal I."/>
            <person name="Goodwin S.B."/>
            <person name="Gout L."/>
            <person name="Glaser N."/>
            <person name="Linglin J."/>
            <person name="Kema G.H.J."/>
            <person name="Lapalu N."/>
            <person name="Lawrence C.B."/>
            <person name="May K."/>
            <person name="Meyer M."/>
            <person name="Ollivier B."/>
            <person name="Poulain J."/>
            <person name="Schoch C.L."/>
            <person name="Simon A."/>
            <person name="Spatafora J.W."/>
            <person name="Stachowiak A."/>
            <person name="Turgeon B.G."/>
            <person name="Tyler B.M."/>
            <person name="Vincent D."/>
            <person name="Weissenbach J."/>
            <person name="Amselem J."/>
            <person name="Quesneville H."/>
            <person name="Oliver R.P."/>
            <person name="Wincker P."/>
            <person name="Balesdent M.-H."/>
            <person name="Howlett B.J."/>
        </authorList>
    </citation>
    <scope>NUCLEOTIDE SEQUENCE [LARGE SCALE GENOMIC DNA]</scope>
    <source>
        <strain evidence="3">JN3 / isolate v23.1.3 / race Av1-4-5-6-7-8</strain>
    </source>
</reference>
<dbReference type="VEuPathDB" id="FungiDB:LEMA_uP073740.1"/>
<dbReference type="AlphaFoldDB" id="E5A840"/>